<evidence type="ECO:0000313" key="1">
    <source>
        <dbReference type="EMBL" id="RZC61783.1"/>
    </source>
</evidence>
<sequence length="33" mass="3953">MPMPVSKGWFRLLLASLEVNEVLQWIPPYARYF</sequence>
<keyword evidence="2" id="KW-1185">Reference proteome</keyword>
<dbReference type="AlphaFoldDB" id="A0A4Y7JL31"/>
<dbReference type="EMBL" id="CM010719">
    <property type="protein sequence ID" value="RZC61783.1"/>
    <property type="molecule type" value="Genomic_DNA"/>
</dbReference>
<accession>A0A4Y7JL31</accession>
<dbReference type="Gramene" id="RZC61783">
    <property type="protein sequence ID" value="RZC61783"/>
    <property type="gene ID" value="C5167_023563"/>
</dbReference>
<protein>
    <submittedName>
        <fullName evidence="1">Uncharacterized protein</fullName>
    </submittedName>
</protein>
<name>A0A4Y7JL31_PAPSO</name>
<dbReference type="Proteomes" id="UP000316621">
    <property type="component" value="Chromosome 5"/>
</dbReference>
<feature type="non-terminal residue" evidence="1">
    <location>
        <position position="33"/>
    </location>
</feature>
<gene>
    <name evidence="1" type="ORF">C5167_023563</name>
</gene>
<evidence type="ECO:0000313" key="2">
    <source>
        <dbReference type="Proteomes" id="UP000316621"/>
    </source>
</evidence>
<organism evidence="1 2">
    <name type="scientific">Papaver somniferum</name>
    <name type="common">Opium poppy</name>
    <dbReference type="NCBI Taxonomy" id="3469"/>
    <lineage>
        <taxon>Eukaryota</taxon>
        <taxon>Viridiplantae</taxon>
        <taxon>Streptophyta</taxon>
        <taxon>Embryophyta</taxon>
        <taxon>Tracheophyta</taxon>
        <taxon>Spermatophyta</taxon>
        <taxon>Magnoliopsida</taxon>
        <taxon>Ranunculales</taxon>
        <taxon>Papaveraceae</taxon>
        <taxon>Papaveroideae</taxon>
        <taxon>Papaver</taxon>
    </lineage>
</organism>
<reference evidence="1 2" key="1">
    <citation type="journal article" date="2018" name="Science">
        <title>The opium poppy genome and morphinan production.</title>
        <authorList>
            <person name="Guo L."/>
            <person name="Winzer T."/>
            <person name="Yang X."/>
            <person name="Li Y."/>
            <person name="Ning Z."/>
            <person name="He Z."/>
            <person name="Teodor R."/>
            <person name="Lu Y."/>
            <person name="Bowser T.A."/>
            <person name="Graham I.A."/>
            <person name="Ye K."/>
        </authorList>
    </citation>
    <scope>NUCLEOTIDE SEQUENCE [LARGE SCALE GENOMIC DNA]</scope>
    <source>
        <strain evidence="2">cv. HN1</strain>
        <tissue evidence="1">Leaves</tissue>
    </source>
</reference>
<proteinExistence type="predicted"/>